<evidence type="ECO:0000313" key="9">
    <source>
        <dbReference type="EMBL" id="PNH07704.1"/>
    </source>
</evidence>
<dbReference type="AlphaFoldDB" id="A0A2J8A5B2"/>
<keyword evidence="6" id="KW-1133">Transmembrane helix</keyword>
<evidence type="ECO:0000256" key="1">
    <source>
        <dbReference type="ARBA" id="ARBA00004141"/>
    </source>
</evidence>
<dbReference type="GO" id="GO:0009507">
    <property type="term" value="C:chloroplast"/>
    <property type="evidence" value="ECO:0007669"/>
    <property type="project" value="UniProtKB-SubCell"/>
</dbReference>
<evidence type="ECO:0000256" key="8">
    <source>
        <dbReference type="ARBA" id="ARBA00037956"/>
    </source>
</evidence>
<dbReference type="Gene3D" id="1.10.3460.10">
    <property type="entry name" value="Chlorophyll a/b binding protein domain"/>
    <property type="match status" value="1"/>
</dbReference>
<evidence type="ECO:0000256" key="2">
    <source>
        <dbReference type="ARBA" id="ARBA00004229"/>
    </source>
</evidence>
<keyword evidence="3" id="KW-0150">Chloroplast</keyword>
<keyword evidence="7" id="KW-0472">Membrane</keyword>
<dbReference type="Pfam" id="PF00504">
    <property type="entry name" value="Chloroa_b-bind"/>
    <property type="match status" value="1"/>
</dbReference>
<keyword evidence="10" id="KW-1185">Reference proteome</keyword>
<keyword evidence="5" id="KW-0812">Transmembrane</keyword>
<evidence type="ECO:0000313" key="10">
    <source>
        <dbReference type="Proteomes" id="UP000236333"/>
    </source>
</evidence>
<evidence type="ECO:0000256" key="7">
    <source>
        <dbReference type="ARBA" id="ARBA00023136"/>
    </source>
</evidence>
<dbReference type="PANTHER" id="PTHR14154">
    <property type="entry name" value="UPF0041 BRAIN PROTEIN 44-RELATED"/>
    <property type="match status" value="1"/>
</dbReference>
<organism evidence="9 10">
    <name type="scientific">Tetrabaena socialis</name>
    <dbReference type="NCBI Taxonomy" id="47790"/>
    <lineage>
        <taxon>Eukaryota</taxon>
        <taxon>Viridiplantae</taxon>
        <taxon>Chlorophyta</taxon>
        <taxon>core chlorophytes</taxon>
        <taxon>Chlorophyceae</taxon>
        <taxon>CS clade</taxon>
        <taxon>Chlamydomonadales</taxon>
        <taxon>Tetrabaenaceae</taxon>
        <taxon>Tetrabaena</taxon>
    </lineage>
</organism>
<comment type="caution">
    <text evidence="9">The sequence shown here is derived from an EMBL/GenBank/DDBJ whole genome shotgun (WGS) entry which is preliminary data.</text>
</comment>
<dbReference type="OrthoDB" id="513190at2759"/>
<dbReference type="InterPro" id="IPR022796">
    <property type="entry name" value="Chloroa_b-bind"/>
</dbReference>
<comment type="subcellular location">
    <subcellularLocation>
        <location evidence="1">Membrane</location>
        <topology evidence="1">Multi-pass membrane protein</topology>
    </subcellularLocation>
    <subcellularLocation>
        <location evidence="2">Plastid</location>
        <location evidence="2">Chloroplast</location>
    </subcellularLocation>
</comment>
<gene>
    <name evidence="9" type="ORF">TSOC_005850</name>
</gene>
<evidence type="ECO:0000256" key="3">
    <source>
        <dbReference type="ARBA" id="ARBA00022528"/>
    </source>
</evidence>
<evidence type="ECO:0000256" key="4">
    <source>
        <dbReference type="ARBA" id="ARBA00022640"/>
    </source>
</evidence>
<accession>A0A2J8A5B2</accession>
<name>A0A2J8A5B2_9CHLO</name>
<reference evidence="9 10" key="1">
    <citation type="journal article" date="2017" name="Mol. Biol. Evol.">
        <title>The 4-celled Tetrabaena socialis nuclear genome reveals the essential components for genetic control of cell number at the origin of multicellularity in the volvocine lineage.</title>
        <authorList>
            <person name="Featherston J."/>
            <person name="Arakaki Y."/>
            <person name="Hanschen E.R."/>
            <person name="Ferris P.J."/>
            <person name="Michod R.E."/>
            <person name="Olson B.J.S.C."/>
            <person name="Nozaki H."/>
            <person name="Durand P.M."/>
        </authorList>
    </citation>
    <scope>NUCLEOTIDE SEQUENCE [LARGE SCALE GENOMIC DNA]</scope>
    <source>
        <strain evidence="9 10">NIES-571</strain>
    </source>
</reference>
<evidence type="ECO:0000256" key="5">
    <source>
        <dbReference type="ARBA" id="ARBA00022692"/>
    </source>
</evidence>
<comment type="similarity">
    <text evidence="8">Belongs to the ELIP/psbS family.</text>
</comment>
<protein>
    <submittedName>
        <fullName evidence="9">Carotene biosynthesis-related protein CBR, chloroplastic</fullName>
    </submittedName>
</protein>
<dbReference type="EMBL" id="PGGS01000166">
    <property type="protein sequence ID" value="PNH07704.1"/>
    <property type="molecule type" value="Genomic_DNA"/>
</dbReference>
<sequence>MAAQLLASTSRQALVSRARVPAIKQRNVRMCRVAAAPKDVEETPAEGTVFYGGQSYTPEEWTAAEGGLERPAAAYTPTSQSNSTTLAFNDVMGFSGSAPEVVNGRLAMLGFVAAVGAELASGESVLKQWAEEPTLITLAFLLFIGGSLVTAFNAKRDAKLGPFTPQAEMINGRAAMIGFASLLIIEAVKGSPLF</sequence>
<dbReference type="SUPFAM" id="SSF103511">
    <property type="entry name" value="Chlorophyll a-b binding protein"/>
    <property type="match status" value="1"/>
</dbReference>
<evidence type="ECO:0000256" key="6">
    <source>
        <dbReference type="ARBA" id="ARBA00022989"/>
    </source>
</evidence>
<dbReference type="GO" id="GO:0016020">
    <property type="term" value="C:membrane"/>
    <property type="evidence" value="ECO:0007669"/>
    <property type="project" value="UniProtKB-SubCell"/>
</dbReference>
<dbReference type="Proteomes" id="UP000236333">
    <property type="component" value="Unassembled WGS sequence"/>
</dbReference>
<keyword evidence="4" id="KW-0934">Plastid</keyword>
<proteinExistence type="inferred from homology"/>